<dbReference type="AlphaFoldDB" id="A0A6A6XI30"/>
<dbReference type="EMBL" id="MU001840">
    <property type="protein sequence ID" value="KAF2796062.1"/>
    <property type="molecule type" value="Genomic_DNA"/>
</dbReference>
<dbReference type="InterPro" id="IPR015943">
    <property type="entry name" value="WD40/YVTN_repeat-like_dom_sf"/>
</dbReference>
<dbReference type="InterPro" id="IPR011048">
    <property type="entry name" value="Haem_d1_sf"/>
</dbReference>
<dbReference type="Gene3D" id="2.130.10.10">
    <property type="entry name" value="YVTN repeat-like/Quinoprotein amine dehydrogenase"/>
    <property type="match status" value="1"/>
</dbReference>
<dbReference type="Proteomes" id="UP000799757">
    <property type="component" value="Unassembled WGS sequence"/>
</dbReference>
<name>A0A6A6XI30_9PLEO</name>
<dbReference type="InterPro" id="IPR051200">
    <property type="entry name" value="Host-pathogen_enzymatic-act"/>
</dbReference>
<dbReference type="OrthoDB" id="10044505at2759"/>
<keyword evidence="2" id="KW-1185">Reference proteome</keyword>
<dbReference type="PANTHER" id="PTHR47197:SF3">
    <property type="entry name" value="DIHYDRO-HEME D1 DEHYDROGENASE"/>
    <property type="match status" value="1"/>
</dbReference>
<proteinExistence type="predicted"/>
<reference evidence="1" key="1">
    <citation type="journal article" date="2020" name="Stud. Mycol.">
        <title>101 Dothideomycetes genomes: a test case for predicting lifestyles and emergence of pathogens.</title>
        <authorList>
            <person name="Haridas S."/>
            <person name="Albert R."/>
            <person name="Binder M."/>
            <person name="Bloem J."/>
            <person name="Labutti K."/>
            <person name="Salamov A."/>
            <person name="Andreopoulos B."/>
            <person name="Baker S."/>
            <person name="Barry K."/>
            <person name="Bills G."/>
            <person name="Bluhm B."/>
            <person name="Cannon C."/>
            <person name="Castanera R."/>
            <person name="Culley D."/>
            <person name="Daum C."/>
            <person name="Ezra D."/>
            <person name="Gonzalez J."/>
            <person name="Henrissat B."/>
            <person name="Kuo A."/>
            <person name="Liang C."/>
            <person name="Lipzen A."/>
            <person name="Lutzoni F."/>
            <person name="Magnuson J."/>
            <person name="Mondo S."/>
            <person name="Nolan M."/>
            <person name="Ohm R."/>
            <person name="Pangilinan J."/>
            <person name="Park H.-J."/>
            <person name="Ramirez L."/>
            <person name="Alfaro M."/>
            <person name="Sun H."/>
            <person name="Tritt A."/>
            <person name="Yoshinaga Y."/>
            <person name="Zwiers L.-H."/>
            <person name="Turgeon B."/>
            <person name="Goodwin S."/>
            <person name="Spatafora J."/>
            <person name="Crous P."/>
            <person name="Grigoriev I."/>
        </authorList>
    </citation>
    <scope>NUCLEOTIDE SEQUENCE</scope>
    <source>
        <strain evidence="1">CBS 109.77</strain>
    </source>
</reference>
<evidence type="ECO:0000313" key="2">
    <source>
        <dbReference type="Proteomes" id="UP000799757"/>
    </source>
</evidence>
<protein>
    <recommendedName>
        <fullName evidence="3">YncE family protein</fullName>
    </recommendedName>
</protein>
<evidence type="ECO:0008006" key="3">
    <source>
        <dbReference type="Google" id="ProtNLM"/>
    </source>
</evidence>
<evidence type="ECO:0000313" key="1">
    <source>
        <dbReference type="EMBL" id="KAF2796062.1"/>
    </source>
</evidence>
<accession>A0A6A6XI30</accession>
<gene>
    <name evidence="1" type="ORF">K505DRAFT_238554</name>
</gene>
<feature type="non-terminal residue" evidence="1">
    <location>
        <position position="1"/>
    </location>
</feature>
<sequence length="302" mass="32400">NHIRSAYIDVIDVAYQTHIANITGLAHVFSSDMMLSADGARLWVAHKMIGKVTVVSTTSRRIISVLDTGAETNHPNFAELNGTTYAFVTVGALDETKVYKQRDPEVPPTYVGAIKASGVQPHGLWPSADNTRMYILNEHSDSVDVVDITNKNFRIIKTLSVGQEGQGLIYVSNAVPTGPGTQALGTQGLNPKLPPQNILVAITTSTPTPKETKKEPATALINIRQVAGLDMVKVIGRNLKLNTTYTVTADSKKYGAKGLPLLDFKASTMSPSGCEGGAPQVLAFFKFDGVFEPGSLNVVESF</sequence>
<organism evidence="1 2">
    <name type="scientific">Melanomma pulvis-pyrius CBS 109.77</name>
    <dbReference type="NCBI Taxonomy" id="1314802"/>
    <lineage>
        <taxon>Eukaryota</taxon>
        <taxon>Fungi</taxon>
        <taxon>Dikarya</taxon>
        <taxon>Ascomycota</taxon>
        <taxon>Pezizomycotina</taxon>
        <taxon>Dothideomycetes</taxon>
        <taxon>Pleosporomycetidae</taxon>
        <taxon>Pleosporales</taxon>
        <taxon>Melanommataceae</taxon>
        <taxon>Melanomma</taxon>
    </lineage>
</organism>
<dbReference type="PANTHER" id="PTHR47197">
    <property type="entry name" value="PROTEIN NIRF"/>
    <property type="match status" value="1"/>
</dbReference>
<dbReference type="SUPFAM" id="SSF51004">
    <property type="entry name" value="C-terminal (heme d1) domain of cytochrome cd1-nitrite reductase"/>
    <property type="match status" value="1"/>
</dbReference>